<dbReference type="GO" id="GO:1990281">
    <property type="term" value="C:efflux pump complex"/>
    <property type="evidence" value="ECO:0007669"/>
    <property type="project" value="TreeGrafter"/>
</dbReference>
<evidence type="ECO:0000313" key="8">
    <source>
        <dbReference type="Proteomes" id="UP000509579"/>
    </source>
</evidence>
<dbReference type="KEGG" id="aant:HUK68_13375"/>
<evidence type="ECO:0000313" key="7">
    <source>
        <dbReference type="EMBL" id="QKV53802.1"/>
    </source>
</evidence>
<name>A0A6N1X6U8_9BURK</name>
<dbReference type="Gene3D" id="1.20.1600.10">
    <property type="entry name" value="Outer membrane efflux proteins (OEP)"/>
    <property type="match status" value="1"/>
</dbReference>
<dbReference type="EMBL" id="CP054840">
    <property type="protein sequence ID" value="QKV53802.1"/>
    <property type="molecule type" value="Genomic_DNA"/>
</dbReference>
<dbReference type="SUPFAM" id="SSF56954">
    <property type="entry name" value="Outer membrane efflux proteins (OEP)"/>
    <property type="match status" value="1"/>
</dbReference>
<feature type="chain" id="PRO_5027008690" evidence="6">
    <location>
        <begin position="25"/>
        <end position="418"/>
    </location>
</feature>
<dbReference type="RefSeq" id="WP_175504608.1">
    <property type="nucleotide sequence ID" value="NZ_CP054840.1"/>
</dbReference>
<evidence type="ECO:0000256" key="2">
    <source>
        <dbReference type="ARBA" id="ARBA00022452"/>
    </source>
</evidence>
<dbReference type="AlphaFoldDB" id="A0A6N1X6U8"/>
<evidence type="ECO:0000256" key="3">
    <source>
        <dbReference type="ARBA" id="ARBA00022692"/>
    </source>
</evidence>
<keyword evidence="2" id="KW-1134">Transmembrane beta strand</keyword>
<evidence type="ECO:0000256" key="5">
    <source>
        <dbReference type="ARBA" id="ARBA00023237"/>
    </source>
</evidence>
<protein>
    <submittedName>
        <fullName evidence="7">TolC family protein</fullName>
    </submittedName>
</protein>
<dbReference type="GO" id="GO:0015288">
    <property type="term" value="F:porin activity"/>
    <property type="evidence" value="ECO:0007669"/>
    <property type="project" value="TreeGrafter"/>
</dbReference>
<evidence type="ECO:0000256" key="6">
    <source>
        <dbReference type="SAM" id="SignalP"/>
    </source>
</evidence>
<feature type="signal peptide" evidence="6">
    <location>
        <begin position="1"/>
        <end position="24"/>
    </location>
</feature>
<dbReference type="InterPro" id="IPR051906">
    <property type="entry name" value="TolC-like"/>
</dbReference>
<dbReference type="GO" id="GO:0015562">
    <property type="term" value="F:efflux transmembrane transporter activity"/>
    <property type="evidence" value="ECO:0007669"/>
    <property type="project" value="InterPro"/>
</dbReference>
<keyword evidence="6" id="KW-0732">Signal</keyword>
<accession>A0A6N1X6U8</accession>
<dbReference type="GO" id="GO:0009279">
    <property type="term" value="C:cell outer membrane"/>
    <property type="evidence" value="ECO:0007669"/>
    <property type="project" value="UniProtKB-SubCell"/>
</dbReference>
<evidence type="ECO:0000256" key="4">
    <source>
        <dbReference type="ARBA" id="ARBA00023136"/>
    </source>
</evidence>
<proteinExistence type="predicted"/>
<evidence type="ECO:0000256" key="1">
    <source>
        <dbReference type="ARBA" id="ARBA00004442"/>
    </source>
</evidence>
<keyword evidence="4" id="KW-0472">Membrane</keyword>
<keyword evidence="5" id="KW-0998">Cell outer membrane</keyword>
<dbReference type="PANTHER" id="PTHR30026:SF20">
    <property type="entry name" value="OUTER MEMBRANE PROTEIN TOLC"/>
    <property type="match status" value="1"/>
</dbReference>
<sequence>MKRKRWVYPGILAAALLAALPGHAQTSVSLTPLRQGFETAWARQPEQRAAALRRDAAAAGLRAAQRWTPETAALDLAARTDRWHRNDGTREYEAAVSVPLWSPGERAKSQAVAQSLAQAADALLDAAQWRVAEEVRETYWAHQRARIEQEVAQQRRASAEGIARDVLRRVAAGDLARADAHQAQAALALADSMLAEAAVAEAQTAQAWAALTGQAPAGAAPAGETCLHEALPEPLPADAPPAAHPLLHDLQARVDVARRQQDLAGAQMRANPEVLLGTTRERDARGERYAQSINVGVRIPLGRSSASEARLANAGADLLEAQSQLALETERIGARIAAARRRVELLTQADSAARRRATLASESRGFFDKAFRLGESDLPTRLRVELEAFEAERQAARSRLEVGAAISQLRQALGLLPQ</sequence>
<comment type="subcellular location">
    <subcellularLocation>
        <location evidence="1">Cell outer membrane</location>
    </subcellularLocation>
</comment>
<reference evidence="7 8" key="1">
    <citation type="submission" date="2020-06" db="EMBL/GenBank/DDBJ databases">
        <title>Acidovorax antarctica sp. nov., isolated from Corinth ice sheet soil, Antarctic Fields Peninsula.</title>
        <authorList>
            <person name="Xu Q."/>
            <person name="Peng F."/>
        </authorList>
    </citation>
    <scope>NUCLEOTIDE SEQUENCE [LARGE SCALE GENOMIC DNA]</scope>
    <source>
        <strain evidence="7 8">16-35-5</strain>
    </source>
</reference>
<gene>
    <name evidence="7" type="ORF">HUK68_13375</name>
</gene>
<dbReference type="Proteomes" id="UP000509579">
    <property type="component" value="Chromosome"/>
</dbReference>
<dbReference type="PANTHER" id="PTHR30026">
    <property type="entry name" value="OUTER MEMBRANE PROTEIN TOLC"/>
    <property type="match status" value="1"/>
</dbReference>
<keyword evidence="8" id="KW-1185">Reference proteome</keyword>
<organism evidence="7 8">
    <name type="scientific">Comamonas antarctica</name>
    <dbReference type="NCBI Taxonomy" id="2743470"/>
    <lineage>
        <taxon>Bacteria</taxon>
        <taxon>Pseudomonadati</taxon>
        <taxon>Pseudomonadota</taxon>
        <taxon>Betaproteobacteria</taxon>
        <taxon>Burkholderiales</taxon>
        <taxon>Comamonadaceae</taxon>
        <taxon>Comamonas</taxon>
    </lineage>
</organism>
<keyword evidence="3" id="KW-0812">Transmembrane</keyword>